<feature type="transmembrane region" description="Helical" evidence="2">
    <location>
        <begin position="39"/>
        <end position="59"/>
    </location>
</feature>
<keyword evidence="2" id="KW-0812">Transmembrane</keyword>
<evidence type="ECO:0000256" key="1">
    <source>
        <dbReference type="ARBA" id="ARBA00022729"/>
    </source>
</evidence>
<evidence type="ECO:0000259" key="3">
    <source>
        <dbReference type="Pfam" id="PF12849"/>
    </source>
</evidence>
<dbReference type="PANTHER" id="PTHR30570:SF1">
    <property type="entry name" value="PHOSPHATE-BINDING PROTEIN PSTS"/>
    <property type="match status" value="1"/>
</dbReference>
<dbReference type="PROSITE" id="PS51257">
    <property type="entry name" value="PROKAR_LIPOPROTEIN"/>
    <property type="match status" value="1"/>
</dbReference>
<organism evidence="4 5">
    <name type="scientific">Sphingobacterium mizutaii</name>
    <dbReference type="NCBI Taxonomy" id="1010"/>
    <lineage>
        <taxon>Bacteria</taxon>
        <taxon>Pseudomonadati</taxon>
        <taxon>Bacteroidota</taxon>
        <taxon>Sphingobacteriia</taxon>
        <taxon>Sphingobacteriales</taxon>
        <taxon>Sphingobacteriaceae</taxon>
        <taxon>Sphingobacterium</taxon>
    </lineage>
</organism>
<dbReference type="AlphaFoldDB" id="A0AAJ4XBQ0"/>
<dbReference type="PANTHER" id="PTHR30570">
    <property type="entry name" value="PERIPLASMIC PHOSPHATE BINDING COMPONENT OF PHOSPHATE ABC TRANSPORTER"/>
    <property type="match status" value="1"/>
</dbReference>
<proteinExistence type="predicted"/>
<keyword evidence="1" id="KW-0732">Signal</keyword>
<protein>
    <submittedName>
        <fullName evidence="4">Phosphate-binding protein pstS</fullName>
    </submittedName>
</protein>
<dbReference type="InterPro" id="IPR050811">
    <property type="entry name" value="Phosphate_ABC_transporter"/>
</dbReference>
<dbReference type="RefSeq" id="WP_093096543.1">
    <property type="nucleotide sequence ID" value="NZ_FNGK01000001.1"/>
</dbReference>
<dbReference type="EMBL" id="LT906468">
    <property type="protein sequence ID" value="SNV50760.1"/>
    <property type="molecule type" value="Genomic_DNA"/>
</dbReference>
<evidence type="ECO:0000313" key="5">
    <source>
        <dbReference type="Proteomes" id="UP000215355"/>
    </source>
</evidence>
<dbReference type="Pfam" id="PF12849">
    <property type="entry name" value="PBP_like_2"/>
    <property type="match status" value="1"/>
</dbReference>
<dbReference type="Proteomes" id="UP000215355">
    <property type="component" value="Chromosome 1"/>
</dbReference>
<name>A0AAJ4XBQ0_9SPHI</name>
<feature type="domain" description="PBP" evidence="3">
    <location>
        <begin position="41"/>
        <end position="301"/>
    </location>
</feature>
<keyword evidence="2" id="KW-1133">Transmembrane helix</keyword>
<gene>
    <name evidence="4" type="primary">pstS_2</name>
    <name evidence="4" type="ORF">SAMEA4412673_02158</name>
</gene>
<sequence length="337" mass="37352">MHKKQRLRVYKTLIFSSLIQIVTFSCAPKVDQGYDKERGFVGTISISGAFALYPIAVLWSEDFKKLHPNVRFNISAGGAGKGISDVLSNMVDIGLVSRDLHPIEIEKGALPIIVANDAVIGTLNSNHPNISSLLKRGLSQDELKDIFVTGKIKKWNDLDPSFINKNIEVYIRSDAAGAAETWAKYLGATQEELKGIGIFGDPGLAQAIKDNPLAIGFNNINYVFDLNSKRTTANIVALPLDINADHKIDAQENFYSELDSLTNAVATGKYPSPPSRELMFVLNKGHQSKLLEEFVRFVMTDKQQAYLLDNGFVPINKELNKKENEKLLASELQTDKR</sequence>
<accession>A0AAJ4XBQ0</accession>
<evidence type="ECO:0000256" key="2">
    <source>
        <dbReference type="SAM" id="Phobius"/>
    </source>
</evidence>
<evidence type="ECO:0000313" key="4">
    <source>
        <dbReference type="EMBL" id="SNV50760.1"/>
    </source>
</evidence>
<dbReference type="SUPFAM" id="SSF53850">
    <property type="entry name" value="Periplasmic binding protein-like II"/>
    <property type="match status" value="1"/>
</dbReference>
<reference evidence="4 5" key="1">
    <citation type="submission" date="2017-06" db="EMBL/GenBank/DDBJ databases">
        <authorList>
            <consortium name="Pathogen Informatics"/>
        </authorList>
    </citation>
    <scope>NUCLEOTIDE SEQUENCE [LARGE SCALE GENOMIC DNA]</scope>
    <source>
        <strain evidence="4 5">NCTC12149</strain>
    </source>
</reference>
<dbReference type="Gene3D" id="3.40.190.10">
    <property type="entry name" value="Periplasmic binding protein-like II"/>
    <property type="match status" value="2"/>
</dbReference>
<dbReference type="InterPro" id="IPR024370">
    <property type="entry name" value="PBP_domain"/>
</dbReference>
<keyword evidence="2" id="KW-0472">Membrane</keyword>
<dbReference type="KEGG" id="smiz:4412673_02158"/>